<evidence type="ECO:0000259" key="7">
    <source>
        <dbReference type="PROSITE" id="PS50043"/>
    </source>
</evidence>
<accession>A0ABS2L3N2</accession>
<evidence type="ECO:0000256" key="6">
    <source>
        <dbReference type="SAM" id="MobiDB-lite"/>
    </source>
</evidence>
<dbReference type="InterPro" id="IPR011006">
    <property type="entry name" value="CheY-like_superfamily"/>
</dbReference>
<evidence type="ECO:0000313" key="9">
    <source>
        <dbReference type="EMBL" id="MBM7471061.1"/>
    </source>
</evidence>
<dbReference type="InterPro" id="IPR016032">
    <property type="entry name" value="Sig_transdc_resp-reg_C-effctor"/>
</dbReference>
<dbReference type="PROSITE" id="PS00622">
    <property type="entry name" value="HTH_LUXR_1"/>
    <property type="match status" value="1"/>
</dbReference>
<dbReference type="InterPro" id="IPR001789">
    <property type="entry name" value="Sig_transdc_resp-reg_receiver"/>
</dbReference>
<proteinExistence type="predicted"/>
<name>A0ABS2L3N2_9MICO</name>
<dbReference type="InterPro" id="IPR039420">
    <property type="entry name" value="WalR-like"/>
</dbReference>
<comment type="caution">
    <text evidence="9">The sequence shown here is derived from an EMBL/GenBank/DDBJ whole genome shotgun (WGS) entry which is preliminary data.</text>
</comment>
<dbReference type="GO" id="GO:0003677">
    <property type="term" value="F:DNA binding"/>
    <property type="evidence" value="ECO:0007669"/>
    <property type="project" value="UniProtKB-KW"/>
</dbReference>
<keyword evidence="2" id="KW-0805">Transcription regulation</keyword>
<dbReference type="PROSITE" id="PS50043">
    <property type="entry name" value="HTH_LUXR_2"/>
    <property type="match status" value="1"/>
</dbReference>
<evidence type="ECO:0000256" key="2">
    <source>
        <dbReference type="ARBA" id="ARBA00023015"/>
    </source>
</evidence>
<dbReference type="PANTHER" id="PTHR43214">
    <property type="entry name" value="TWO-COMPONENT RESPONSE REGULATOR"/>
    <property type="match status" value="1"/>
</dbReference>
<evidence type="ECO:0000256" key="4">
    <source>
        <dbReference type="ARBA" id="ARBA00023163"/>
    </source>
</evidence>
<evidence type="ECO:0000256" key="5">
    <source>
        <dbReference type="PROSITE-ProRule" id="PRU00169"/>
    </source>
</evidence>
<feature type="domain" description="HTH luxR-type" evidence="7">
    <location>
        <begin position="195"/>
        <end position="260"/>
    </location>
</feature>
<feature type="modified residue" description="4-aspartylphosphate" evidence="5">
    <location>
        <position position="62"/>
    </location>
</feature>
<feature type="region of interest" description="Disordered" evidence="6">
    <location>
        <begin position="153"/>
        <end position="193"/>
    </location>
</feature>
<evidence type="ECO:0000259" key="8">
    <source>
        <dbReference type="PROSITE" id="PS50110"/>
    </source>
</evidence>
<gene>
    <name evidence="9" type="ORF">JOE66_000695</name>
</gene>
<dbReference type="PANTHER" id="PTHR43214:SF24">
    <property type="entry name" value="TRANSCRIPTIONAL REGULATORY PROTEIN NARL-RELATED"/>
    <property type="match status" value="1"/>
</dbReference>
<protein>
    <submittedName>
        <fullName evidence="9">DNA-binding NarL/FixJ family response regulator</fullName>
    </submittedName>
</protein>
<evidence type="ECO:0000256" key="3">
    <source>
        <dbReference type="ARBA" id="ARBA00023125"/>
    </source>
</evidence>
<organism evidence="9 10">
    <name type="scientific">Subtercola frigoramans</name>
    <dbReference type="NCBI Taxonomy" id="120298"/>
    <lineage>
        <taxon>Bacteria</taxon>
        <taxon>Bacillati</taxon>
        <taxon>Actinomycetota</taxon>
        <taxon>Actinomycetes</taxon>
        <taxon>Micrococcales</taxon>
        <taxon>Microbacteriaceae</taxon>
        <taxon>Subtercola</taxon>
    </lineage>
</organism>
<dbReference type="EMBL" id="JAFBBU010000001">
    <property type="protein sequence ID" value="MBM7471061.1"/>
    <property type="molecule type" value="Genomic_DNA"/>
</dbReference>
<keyword evidence="1 5" id="KW-0597">Phosphoprotein</keyword>
<dbReference type="InterPro" id="IPR000792">
    <property type="entry name" value="Tscrpt_reg_LuxR_C"/>
</dbReference>
<dbReference type="PROSITE" id="PS50110">
    <property type="entry name" value="RESPONSE_REGULATORY"/>
    <property type="match status" value="1"/>
</dbReference>
<sequence length="271" mass="28635">MMANDARPVIRIVLVDDQPLLRLGFRLVLDAEPGFEVVGEAEDGTSGIAVATELLPDVILMDVRMPGMNGIEATKVLVRDVPSSKILILTTFDLDEYAFSALRAGASGFLVKDARPAELVAAIRAVAAGDAVVSLRVTKQLLDLFGSKLPVADSDAGSPAELRAGRDSSPEVRASTAGTGVNAGAGDERRSADADELRLRTLTDREREVLVAIAAGLTNMEIAERLTVSESTVKSHVGRVLAKLEARDRVQAVILAYEFGLANDPAAGHNP</sequence>
<dbReference type="PRINTS" id="PR00038">
    <property type="entry name" value="HTHLUXR"/>
</dbReference>
<dbReference type="SUPFAM" id="SSF52172">
    <property type="entry name" value="CheY-like"/>
    <property type="match status" value="1"/>
</dbReference>
<evidence type="ECO:0000256" key="1">
    <source>
        <dbReference type="ARBA" id="ARBA00022553"/>
    </source>
</evidence>
<dbReference type="RefSeq" id="WP_372435475.1">
    <property type="nucleotide sequence ID" value="NZ_BAAAHT010000017.1"/>
</dbReference>
<dbReference type="Gene3D" id="3.40.50.2300">
    <property type="match status" value="1"/>
</dbReference>
<keyword evidence="3 9" id="KW-0238">DNA-binding</keyword>
<reference evidence="9 10" key="1">
    <citation type="submission" date="2021-01" db="EMBL/GenBank/DDBJ databases">
        <title>Sequencing the genomes of 1000 actinobacteria strains.</title>
        <authorList>
            <person name="Klenk H.-P."/>
        </authorList>
    </citation>
    <scope>NUCLEOTIDE SEQUENCE [LARGE SCALE GENOMIC DNA]</scope>
    <source>
        <strain evidence="9 10">DSM 13057</strain>
    </source>
</reference>
<dbReference type="InterPro" id="IPR058245">
    <property type="entry name" value="NreC/VraR/RcsB-like_REC"/>
</dbReference>
<dbReference type="SUPFAM" id="SSF46894">
    <property type="entry name" value="C-terminal effector domain of the bipartite response regulators"/>
    <property type="match status" value="1"/>
</dbReference>
<dbReference type="CDD" id="cd17535">
    <property type="entry name" value="REC_NarL-like"/>
    <property type="match status" value="1"/>
</dbReference>
<feature type="domain" description="Response regulatory" evidence="8">
    <location>
        <begin position="11"/>
        <end position="127"/>
    </location>
</feature>
<keyword evidence="10" id="KW-1185">Reference proteome</keyword>
<dbReference type="CDD" id="cd06170">
    <property type="entry name" value="LuxR_C_like"/>
    <property type="match status" value="1"/>
</dbReference>
<evidence type="ECO:0000313" key="10">
    <source>
        <dbReference type="Proteomes" id="UP000776164"/>
    </source>
</evidence>
<dbReference type="SMART" id="SM00421">
    <property type="entry name" value="HTH_LUXR"/>
    <property type="match status" value="1"/>
</dbReference>
<dbReference type="Pfam" id="PF00196">
    <property type="entry name" value="GerE"/>
    <property type="match status" value="1"/>
</dbReference>
<dbReference type="Proteomes" id="UP000776164">
    <property type="component" value="Unassembled WGS sequence"/>
</dbReference>
<keyword evidence="4" id="KW-0804">Transcription</keyword>
<dbReference type="SMART" id="SM00448">
    <property type="entry name" value="REC"/>
    <property type="match status" value="1"/>
</dbReference>
<dbReference type="Pfam" id="PF00072">
    <property type="entry name" value="Response_reg"/>
    <property type="match status" value="1"/>
</dbReference>